<evidence type="ECO:0000256" key="3">
    <source>
        <dbReference type="ARBA" id="ARBA00022989"/>
    </source>
</evidence>
<comment type="caution">
    <text evidence="7">The sequence shown here is derived from an EMBL/GenBank/DDBJ whole genome shotgun (WGS) entry which is preliminary data.</text>
</comment>
<proteinExistence type="predicted"/>
<keyword evidence="7" id="KW-0645">Protease</keyword>
<feature type="transmembrane region" description="Helical" evidence="5">
    <location>
        <begin position="144"/>
        <end position="166"/>
    </location>
</feature>
<keyword evidence="8" id="KW-1185">Reference proteome</keyword>
<dbReference type="RefSeq" id="WP_229673300.1">
    <property type="nucleotide sequence ID" value="NZ_VFOX01000001.1"/>
</dbReference>
<dbReference type="InterPro" id="IPR022764">
    <property type="entry name" value="Peptidase_S54_rhomboid_dom"/>
</dbReference>
<name>A0A543BJP7_9MICO</name>
<keyword evidence="7" id="KW-0378">Hydrolase</keyword>
<comment type="subcellular location">
    <subcellularLocation>
        <location evidence="1">Membrane</location>
        <topology evidence="1">Multi-pass membrane protein</topology>
    </subcellularLocation>
</comment>
<feature type="transmembrane region" description="Helical" evidence="5">
    <location>
        <begin position="172"/>
        <end position="190"/>
    </location>
</feature>
<dbReference type="EMBL" id="VFOX01000001">
    <property type="protein sequence ID" value="TQL85057.1"/>
    <property type="molecule type" value="Genomic_DNA"/>
</dbReference>
<reference evidence="7 8" key="1">
    <citation type="submission" date="2019-06" db="EMBL/GenBank/DDBJ databases">
        <title>Sequencing the genomes of 1000 actinobacteria strains.</title>
        <authorList>
            <person name="Klenk H.-P."/>
        </authorList>
    </citation>
    <scope>NUCLEOTIDE SEQUENCE [LARGE SCALE GENOMIC DNA]</scope>
    <source>
        <strain evidence="7 8">DSM 20169</strain>
    </source>
</reference>
<evidence type="ECO:0000256" key="5">
    <source>
        <dbReference type="SAM" id="Phobius"/>
    </source>
</evidence>
<keyword evidence="2 5" id="KW-0812">Transmembrane</keyword>
<feature type="transmembrane region" description="Helical" evidence="5">
    <location>
        <begin position="92"/>
        <end position="109"/>
    </location>
</feature>
<dbReference type="GO" id="GO:0004252">
    <property type="term" value="F:serine-type endopeptidase activity"/>
    <property type="evidence" value="ECO:0007669"/>
    <property type="project" value="InterPro"/>
</dbReference>
<evidence type="ECO:0000313" key="7">
    <source>
        <dbReference type="EMBL" id="TQL85057.1"/>
    </source>
</evidence>
<keyword evidence="3 5" id="KW-1133">Transmembrane helix</keyword>
<feature type="transmembrane region" description="Helical" evidence="5">
    <location>
        <begin position="115"/>
        <end position="132"/>
    </location>
</feature>
<sequence>MTSPADSPRSTALSRFASPVILLALMWIIQLADAILRGSFSGFGLRSWDLAGLGGIVAAPLLHASWSHLLANSLPFLALGCLVAVEGARRFWTVTAVVAVIGGLGTWVFNAPGTLTVGASGLVFGYFGYIVMRVFAPARVAHRILYAVVALIVIALYGGSMLAGVVGVSEGISWQAHLFGAIGGGIAALAGRRADRPALRDRTG</sequence>
<dbReference type="PANTHER" id="PTHR43066">
    <property type="entry name" value="RHOMBOID-RELATED PROTEIN"/>
    <property type="match status" value="1"/>
</dbReference>
<dbReference type="Pfam" id="PF01694">
    <property type="entry name" value="Rhomboid"/>
    <property type="match status" value="1"/>
</dbReference>
<feature type="transmembrane region" description="Helical" evidence="5">
    <location>
        <begin position="16"/>
        <end position="36"/>
    </location>
</feature>
<dbReference type="InterPro" id="IPR035952">
    <property type="entry name" value="Rhomboid-like_sf"/>
</dbReference>
<accession>A0A543BJP7</accession>
<protein>
    <submittedName>
        <fullName evidence="7">Membrane associated rhomboid family serine protease</fullName>
    </submittedName>
</protein>
<evidence type="ECO:0000259" key="6">
    <source>
        <dbReference type="Pfam" id="PF01694"/>
    </source>
</evidence>
<organism evidence="7 8">
    <name type="scientific">Microbacterium saperdae</name>
    <dbReference type="NCBI Taxonomy" id="69368"/>
    <lineage>
        <taxon>Bacteria</taxon>
        <taxon>Bacillati</taxon>
        <taxon>Actinomycetota</taxon>
        <taxon>Actinomycetes</taxon>
        <taxon>Micrococcales</taxon>
        <taxon>Microbacteriaceae</taxon>
        <taxon>Microbacterium</taxon>
    </lineage>
</organism>
<dbReference type="Proteomes" id="UP000317209">
    <property type="component" value="Unassembled WGS sequence"/>
</dbReference>
<evidence type="ECO:0000313" key="8">
    <source>
        <dbReference type="Proteomes" id="UP000317209"/>
    </source>
</evidence>
<dbReference type="SUPFAM" id="SSF144091">
    <property type="entry name" value="Rhomboid-like"/>
    <property type="match status" value="1"/>
</dbReference>
<evidence type="ECO:0000256" key="2">
    <source>
        <dbReference type="ARBA" id="ARBA00022692"/>
    </source>
</evidence>
<dbReference type="GO" id="GO:0006508">
    <property type="term" value="P:proteolysis"/>
    <property type="evidence" value="ECO:0007669"/>
    <property type="project" value="UniProtKB-KW"/>
</dbReference>
<dbReference type="Gene3D" id="1.20.1540.10">
    <property type="entry name" value="Rhomboid-like"/>
    <property type="match status" value="1"/>
</dbReference>
<evidence type="ECO:0000256" key="1">
    <source>
        <dbReference type="ARBA" id="ARBA00004141"/>
    </source>
</evidence>
<gene>
    <name evidence="7" type="ORF">FB560_0654</name>
</gene>
<dbReference type="AlphaFoldDB" id="A0A543BJP7"/>
<keyword evidence="4 5" id="KW-0472">Membrane</keyword>
<feature type="domain" description="Peptidase S54 rhomboid" evidence="6">
    <location>
        <begin position="56"/>
        <end position="190"/>
    </location>
</feature>
<feature type="transmembrane region" description="Helical" evidence="5">
    <location>
        <begin position="68"/>
        <end position="85"/>
    </location>
</feature>
<dbReference type="GO" id="GO:0016020">
    <property type="term" value="C:membrane"/>
    <property type="evidence" value="ECO:0007669"/>
    <property type="project" value="UniProtKB-SubCell"/>
</dbReference>
<evidence type="ECO:0000256" key="4">
    <source>
        <dbReference type="ARBA" id="ARBA00023136"/>
    </source>
</evidence>